<sequence>MDGEAKVVSHQFKRQDFILKASLLIITAGLMLHLNWRLQHLSLGVNCETSCNQDDIVSCSQNGEVITKSSVREIGKPLTRKVFLTIGIPTVQRTFQNKTKSYLVETLNSLLTNSISEEDLEDILIVIFLADTEESARMNVKQETAVQLCQIFRNECNSRHFGTIFVLSSSKRT</sequence>
<keyword evidence="1" id="KW-0812">Transmembrane</keyword>
<dbReference type="PANTHER" id="PTHR12062">
    <property type="entry name" value="N-ACETYLGLUCOSAMINYLTRANSFERASE VI"/>
    <property type="match status" value="1"/>
</dbReference>
<evidence type="ECO:0000256" key="1">
    <source>
        <dbReference type="SAM" id="Phobius"/>
    </source>
</evidence>
<evidence type="ECO:0000313" key="3">
    <source>
        <dbReference type="Proteomes" id="UP001163046"/>
    </source>
</evidence>
<dbReference type="PANTHER" id="PTHR12062:SF33">
    <property type="entry name" value="ALPHA-1,6-MANNOSYL-GLYCOPROTEIN 4-BETA-N-ACETYLGLUCOSAMINYLTRANSFERASE-LIKE"/>
    <property type="match status" value="1"/>
</dbReference>
<evidence type="ECO:0000313" key="2">
    <source>
        <dbReference type="EMBL" id="KAJ7333068.1"/>
    </source>
</evidence>
<dbReference type="GO" id="GO:0008375">
    <property type="term" value="F:acetylglucosaminyltransferase activity"/>
    <property type="evidence" value="ECO:0007669"/>
    <property type="project" value="TreeGrafter"/>
</dbReference>
<keyword evidence="1" id="KW-1133">Transmembrane helix</keyword>
<gene>
    <name evidence="2" type="primary">MGAT4C_3</name>
    <name evidence="2" type="ORF">OS493_018237</name>
</gene>
<dbReference type="Proteomes" id="UP001163046">
    <property type="component" value="Unassembled WGS sequence"/>
</dbReference>
<dbReference type="EMBL" id="MU827787">
    <property type="protein sequence ID" value="KAJ7333068.1"/>
    <property type="molecule type" value="Genomic_DNA"/>
</dbReference>
<keyword evidence="3" id="KW-1185">Reference proteome</keyword>
<dbReference type="GO" id="GO:0006487">
    <property type="term" value="P:protein N-linked glycosylation"/>
    <property type="evidence" value="ECO:0007669"/>
    <property type="project" value="TreeGrafter"/>
</dbReference>
<dbReference type="InterPro" id="IPR006759">
    <property type="entry name" value="Glyco_transf_54"/>
</dbReference>
<accession>A0A9W9YBV1</accession>
<comment type="caution">
    <text evidence="2">The sequence shown here is derived from an EMBL/GenBank/DDBJ whole genome shotgun (WGS) entry which is preliminary data.</text>
</comment>
<protein>
    <submittedName>
        <fullName evidence="2">Alpha-1,3-mannosyl-glycoprotein 4-beta-N-acetylglucosaminyltransferase C</fullName>
    </submittedName>
</protein>
<dbReference type="AlphaFoldDB" id="A0A9W9YBV1"/>
<reference evidence="2" key="1">
    <citation type="submission" date="2023-01" db="EMBL/GenBank/DDBJ databases">
        <title>Genome assembly of the deep-sea coral Lophelia pertusa.</title>
        <authorList>
            <person name="Herrera S."/>
            <person name="Cordes E."/>
        </authorList>
    </citation>
    <scope>NUCLEOTIDE SEQUENCE</scope>
    <source>
        <strain evidence="2">USNM1676648</strain>
        <tissue evidence="2">Polyp</tissue>
    </source>
</reference>
<dbReference type="OrthoDB" id="2016523at2759"/>
<proteinExistence type="predicted"/>
<organism evidence="2 3">
    <name type="scientific">Desmophyllum pertusum</name>
    <dbReference type="NCBI Taxonomy" id="174260"/>
    <lineage>
        <taxon>Eukaryota</taxon>
        <taxon>Metazoa</taxon>
        <taxon>Cnidaria</taxon>
        <taxon>Anthozoa</taxon>
        <taxon>Hexacorallia</taxon>
        <taxon>Scleractinia</taxon>
        <taxon>Caryophylliina</taxon>
        <taxon>Caryophylliidae</taxon>
        <taxon>Desmophyllum</taxon>
    </lineage>
</organism>
<feature type="transmembrane region" description="Helical" evidence="1">
    <location>
        <begin position="17"/>
        <end position="36"/>
    </location>
</feature>
<name>A0A9W9YBV1_9CNID</name>
<keyword evidence="1" id="KW-0472">Membrane</keyword>